<dbReference type="Proteomes" id="UP001279734">
    <property type="component" value="Unassembled WGS sequence"/>
</dbReference>
<proteinExistence type="predicted"/>
<name>A0AAD3S0I6_NEPGR</name>
<keyword evidence="1" id="KW-1133">Transmembrane helix</keyword>
<dbReference type="EMBL" id="BSYO01000003">
    <property type="protein sequence ID" value="GMH02156.1"/>
    <property type="molecule type" value="Genomic_DNA"/>
</dbReference>
<keyword evidence="1" id="KW-0812">Transmembrane</keyword>
<accession>A0AAD3S0I6</accession>
<feature type="transmembrane region" description="Helical" evidence="1">
    <location>
        <begin position="18"/>
        <end position="39"/>
    </location>
</feature>
<evidence type="ECO:0000313" key="2">
    <source>
        <dbReference type="EMBL" id="GMH02156.1"/>
    </source>
</evidence>
<dbReference type="AlphaFoldDB" id="A0AAD3S0I6"/>
<keyword evidence="1" id="KW-0472">Membrane</keyword>
<comment type="caution">
    <text evidence="2">The sequence shown here is derived from an EMBL/GenBank/DDBJ whole genome shotgun (WGS) entry which is preliminary data.</text>
</comment>
<keyword evidence="3" id="KW-1185">Reference proteome</keyword>
<evidence type="ECO:0000313" key="3">
    <source>
        <dbReference type="Proteomes" id="UP001279734"/>
    </source>
</evidence>
<reference evidence="2" key="1">
    <citation type="submission" date="2023-05" db="EMBL/GenBank/DDBJ databases">
        <title>Nepenthes gracilis genome sequencing.</title>
        <authorList>
            <person name="Fukushima K."/>
        </authorList>
    </citation>
    <scope>NUCLEOTIDE SEQUENCE</scope>
    <source>
        <strain evidence="2">SING2019-196</strain>
    </source>
</reference>
<evidence type="ECO:0000256" key="1">
    <source>
        <dbReference type="SAM" id="Phobius"/>
    </source>
</evidence>
<organism evidence="2 3">
    <name type="scientific">Nepenthes gracilis</name>
    <name type="common">Slender pitcher plant</name>
    <dbReference type="NCBI Taxonomy" id="150966"/>
    <lineage>
        <taxon>Eukaryota</taxon>
        <taxon>Viridiplantae</taxon>
        <taxon>Streptophyta</taxon>
        <taxon>Embryophyta</taxon>
        <taxon>Tracheophyta</taxon>
        <taxon>Spermatophyta</taxon>
        <taxon>Magnoliopsida</taxon>
        <taxon>eudicotyledons</taxon>
        <taxon>Gunneridae</taxon>
        <taxon>Pentapetalae</taxon>
        <taxon>Caryophyllales</taxon>
        <taxon>Nepenthaceae</taxon>
        <taxon>Nepenthes</taxon>
    </lineage>
</organism>
<protein>
    <submittedName>
        <fullName evidence="2">Uncharacterized protein</fullName>
    </submittedName>
</protein>
<feature type="transmembrane region" description="Helical" evidence="1">
    <location>
        <begin position="51"/>
        <end position="70"/>
    </location>
</feature>
<sequence>MGLYFLQGWGHDEADLDLWPRLVFCLWSYGVFLHYLIIFDLRSYQCDAVRIAEFLVFCCGILLKAFWMMILCCCNGYNVFGGALCLELVRAAVEYCPSHG</sequence>
<gene>
    <name evidence="2" type="ORF">Nepgr_003995</name>
</gene>